<comment type="caution">
    <text evidence="1">The sequence shown here is derived from an EMBL/GenBank/DDBJ whole genome shotgun (WGS) entry which is preliminary data.</text>
</comment>
<name>A0A941J6A0_9BACI</name>
<gene>
    <name evidence="1" type="ORF">KEH51_05915</name>
</gene>
<reference evidence="1" key="1">
    <citation type="submission" date="2021-04" db="EMBL/GenBank/DDBJ databases">
        <title>Whole genome sequencing of Enterococci isolates from hospitalized patients.</title>
        <authorList>
            <person name="Ogoti B.M."/>
            <person name="Onyambu F.G."/>
        </authorList>
    </citation>
    <scope>NUCLEOTIDE SEQUENCE</scope>
    <source>
        <strain evidence="1">242</strain>
    </source>
</reference>
<dbReference type="AlphaFoldDB" id="A0A941J6A0"/>
<proteinExistence type="predicted"/>
<organism evidence="1 2">
    <name type="scientific">Peribacillus frigoritolerans</name>
    <dbReference type="NCBI Taxonomy" id="450367"/>
    <lineage>
        <taxon>Bacteria</taxon>
        <taxon>Bacillati</taxon>
        <taxon>Bacillota</taxon>
        <taxon>Bacilli</taxon>
        <taxon>Bacillales</taxon>
        <taxon>Bacillaceae</taxon>
        <taxon>Peribacillus</taxon>
    </lineage>
</organism>
<accession>A0A941J6A0</accession>
<dbReference type="Proteomes" id="UP000680045">
    <property type="component" value="Unassembled WGS sequence"/>
</dbReference>
<evidence type="ECO:0000313" key="1">
    <source>
        <dbReference type="EMBL" id="MBR8644340.1"/>
    </source>
</evidence>
<dbReference type="EMBL" id="JAGTPW010000007">
    <property type="protein sequence ID" value="MBR8644340.1"/>
    <property type="molecule type" value="Genomic_DNA"/>
</dbReference>
<protein>
    <submittedName>
        <fullName evidence="1">Uncharacterized protein</fullName>
    </submittedName>
</protein>
<sequence>MSLFGKRDNAASDVPKLANHDDTVHTVLMFHKGGIFPSKRNMYINSTIKGCRH</sequence>
<evidence type="ECO:0000313" key="2">
    <source>
        <dbReference type="Proteomes" id="UP000680045"/>
    </source>
</evidence>